<evidence type="ECO:0000313" key="17">
    <source>
        <dbReference type="EMBL" id="KFO80951.1"/>
    </source>
</evidence>
<feature type="domain" description="LIM zinc-binding" evidence="15">
    <location>
        <begin position="2"/>
        <end position="61"/>
    </location>
</feature>
<dbReference type="GO" id="GO:0000977">
    <property type="term" value="F:RNA polymerase II transcription regulatory region sequence-specific DNA binding"/>
    <property type="evidence" value="ECO:0007669"/>
    <property type="project" value="TreeGrafter"/>
</dbReference>
<feature type="domain" description="Homeobox" evidence="16">
    <location>
        <begin position="178"/>
        <end position="226"/>
    </location>
</feature>
<feature type="compositionally biased region" description="Low complexity" evidence="14">
    <location>
        <begin position="137"/>
        <end position="148"/>
    </location>
</feature>
<dbReference type="Pfam" id="PF00412">
    <property type="entry name" value="LIM"/>
    <property type="match status" value="2"/>
</dbReference>
<dbReference type="PANTHER" id="PTHR24208">
    <property type="entry name" value="LIM/HOMEOBOX PROTEIN LHX"/>
    <property type="match status" value="1"/>
</dbReference>
<dbReference type="InterPro" id="IPR049618">
    <property type="entry name" value="Lhx1/5_LIM1"/>
</dbReference>
<dbReference type="PROSITE" id="PS50023">
    <property type="entry name" value="LIM_DOMAIN_2"/>
    <property type="match status" value="2"/>
</dbReference>
<comment type="subcellular location">
    <subcellularLocation>
        <location evidence="1 11 13">Nucleus</location>
    </subcellularLocation>
</comment>
<evidence type="ECO:0000256" key="1">
    <source>
        <dbReference type="ARBA" id="ARBA00004123"/>
    </source>
</evidence>
<evidence type="ECO:0000256" key="9">
    <source>
        <dbReference type="ARBA" id="ARBA00040542"/>
    </source>
</evidence>
<dbReference type="Pfam" id="PF00046">
    <property type="entry name" value="Homeodomain"/>
    <property type="match status" value="1"/>
</dbReference>
<feature type="domain" description="LIM zinc-binding" evidence="15">
    <location>
        <begin position="62"/>
        <end position="124"/>
    </location>
</feature>
<reference evidence="17 18" key="1">
    <citation type="submission" date="2014-04" db="EMBL/GenBank/DDBJ databases">
        <title>Genome evolution of avian class.</title>
        <authorList>
            <person name="Zhang G."/>
            <person name="Li C."/>
        </authorList>
    </citation>
    <scope>NUCLEOTIDE SEQUENCE [LARGE SCALE GENOMIC DNA]</scope>
    <source>
        <strain evidence="17">BGI_N303</strain>
    </source>
</reference>
<keyword evidence="7 11" id="KW-0371">Homeobox</keyword>
<evidence type="ECO:0000259" key="16">
    <source>
        <dbReference type="PROSITE" id="PS50071"/>
    </source>
</evidence>
<organism evidence="17 18">
    <name type="scientific">Cuculus canorus</name>
    <name type="common">Common cuckoo</name>
    <dbReference type="NCBI Taxonomy" id="55661"/>
    <lineage>
        <taxon>Eukaryota</taxon>
        <taxon>Metazoa</taxon>
        <taxon>Chordata</taxon>
        <taxon>Craniata</taxon>
        <taxon>Vertebrata</taxon>
        <taxon>Euteleostomi</taxon>
        <taxon>Archelosauria</taxon>
        <taxon>Archosauria</taxon>
        <taxon>Dinosauria</taxon>
        <taxon>Saurischia</taxon>
        <taxon>Theropoda</taxon>
        <taxon>Coelurosauria</taxon>
        <taxon>Aves</taxon>
        <taxon>Neognathae</taxon>
        <taxon>Neoaves</taxon>
        <taxon>Otidimorphae</taxon>
        <taxon>Cuculiformes</taxon>
        <taxon>Cuculidae</taxon>
        <taxon>Cuculus</taxon>
    </lineage>
</organism>
<evidence type="ECO:0000256" key="2">
    <source>
        <dbReference type="ARBA" id="ARBA00022723"/>
    </source>
</evidence>
<dbReference type="CDD" id="cd09375">
    <property type="entry name" value="LIM2_Lhx1_Lhx5"/>
    <property type="match status" value="1"/>
</dbReference>
<feature type="region of interest" description="Disordered" evidence="14">
    <location>
        <begin position="271"/>
        <end position="353"/>
    </location>
</feature>
<evidence type="ECO:0000256" key="7">
    <source>
        <dbReference type="ARBA" id="ARBA00023155"/>
    </source>
</evidence>
<keyword evidence="5 12" id="KW-0440">LIM domain</keyword>
<evidence type="ECO:0000256" key="4">
    <source>
        <dbReference type="ARBA" id="ARBA00022833"/>
    </source>
</evidence>
<keyword evidence="6 11" id="KW-0238">DNA-binding</keyword>
<dbReference type="SMART" id="SM00389">
    <property type="entry name" value="HOX"/>
    <property type="match status" value="1"/>
</dbReference>
<dbReference type="InterPro" id="IPR009057">
    <property type="entry name" value="Homeodomain-like_sf"/>
</dbReference>
<dbReference type="GO" id="GO:0008270">
    <property type="term" value="F:zinc ion binding"/>
    <property type="evidence" value="ECO:0007669"/>
    <property type="project" value="InterPro"/>
</dbReference>
<dbReference type="SUPFAM" id="SSF46689">
    <property type="entry name" value="Homeodomain-like"/>
    <property type="match status" value="1"/>
</dbReference>
<dbReference type="SUPFAM" id="SSF57716">
    <property type="entry name" value="Glucocorticoid receptor-like (DNA-binding domain)"/>
    <property type="match status" value="2"/>
</dbReference>
<dbReference type="GO" id="GO:0005634">
    <property type="term" value="C:nucleus"/>
    <property type="evidence" value="ECO:0007669"/>
    <property type="project" value="UniProtKB-SubCell"/>
</dbReference>
<accession>A0A091GHX6</accession>
<gene>
    <name evidence="17" type="ORF">N303_14589</name>
</gene>
<dbReference type="SMART" id="SM00132">
    <property type="entry name" value="LIM"/>
    <property type="match status" value="2"/>
</dbReference>
<evidence type="ECO:0000256" key="14">
    <source>
        <dbReference type="SAM" id="MobiDB-lite"/>
    </source>
</evidence>
<evidence type="ECO:0000256" key="13">
    <source>
        <dbReference type="RuleBase" id="RU000682"/>
    </source>
</evidence>
<dbReference type="PANTHER" id="PTHR24208:SF106">
    <property type="entry name" value="LIM_HOMEOBOX PROTEIN LHX1"/>
    <property type="match status" value="1"/>
</dbReference>
<evidence type="ECO:0000256" key="8">
    <source>
        <dbReference type="ARBA" id="ARBA00023242"/>
    </source>
</evidence>
<evidence type="ECO:0000256" key="6">
    <source>
        <dbReference type="ARBA" id="ARBA00023125"/>
    </source>
</evidence>
<proteinExistence type="predicted"/>
<keyword evidence="3" id="KW-0677">Repeat</keyword>
<feature type="DNA-binding region" description="Homeobox" evidence="11">
    <location>
        <begin position="180"/>
        <end position="227"/>
    </location>
</feature>
<dbReference type="PROSITE" id="PS00478">
    <property type="entry name" value="LIM_DOMAIN_1"/>
    <property type="match status" value="2"/>
</dbReference>
<dbReference type="STRING" id="55661.A0A091GHX6"/>
<evidence type="ECO:0000256" key="3">
    <source>
        <dbReference type="ARBA" id="ARBA00022737"/>
    </source>
</evidence>
<sequence>MVHCAGCKRPILDRFLLNVLDRAWHVKCVQCCECKCNLTEKCFSREGKLYCKNDFFRCFGTKCAGCAQGISPSDLVRRARSKVFHLNCFTCMMCNKQLSTGEELYIIDENKFVCKEDYLNNSNTAKENSLHSATTGSDPSLSPDSQDPSQDDAKDSESANVSDKETGSNENDDQNLGAKRRGPRTTIKAKQLETLKAAFAATPKPTRHIREQLAQETGLNMRVIQVPPARGSPPHPSIAVAAAAEGQSRGLLLASPKEAVNDYQSEYYGPGSNYDFFPQGPPSSQAQTPVDLPFVPSSGPSGTPLGALDHPLPGHHPSSEAQRFTDIMSHPPGDSPSPEPNLPGSLHSMSAEVFGPSPPFSSISVNGGANYGNHLSHPPEMNEAAVW</sequence>
<feature type="region of interest" description="Disordered" evidence="14">
    <location>
        <begin position="125"/>
        <end position="187"/>
    </location>
</feature>
<dbReference type="InterPro" id="IPR049619">
    <property type="entry name" value="Lhx1/5_LIM2"/>
</dbReference>
<name>A0A091GHX6_CUCCA</name>
<dbReference type="FunFam" id="1.10.10.60:FF:000075">
    <property type="entry name" value="LIM/homeobox protein Lhx1"/>
    <property type="match status" value="1"/>
</dbReference>
<dbReference type="InterPro" id="IPR001356">
    <property type="entry name" value="HD"/>
</dbReference>
<dbReference type="Gene3D" id="2.10.110.10">
    <property type="entry name" value="Cysteine Rich Protein"/>
    <property type="match status" value="2"/>
</dbReference>
<keyword evidence="8 11" id="KW-0539">Nucleus</keyword>
<dbReference type="CDD" id="cd00086">
    <property type="entry name" value="homeodomain"/>
    <property type="match status" value="1"/>
</dbReference>
<dbReference type="Gene3D" id="1.10.10.60">
    <property type="entry name" value="Homeodomain-like"/>
    <property type="match status" value="1"/>
</dbReference>
<dbReference type="FunFam" id="2.10.110.10:FF:000120">
    <property type="entry name" value="Insulin gene enhancer protein ISL-2"/>
    <property type="match status" value="1"/>
</dbReference>
<evidence type="ECO:0000256" key="12">
    <source>
        <dbReference type="PROSITE-ProRule" id="PRU00125"/>
    </source>
</evidence>
<feature type="compositionally biased region" description="Polar residues" evidence="14">
    <location>
        <begin position="125"/>
        <end position="136"/>
    </location>
</feature>
<protein>
    <recommendedName>
        <fullName evidence="9">LIM/homeobox protein Lhx1</fullName>
    </recommendedName>
    <alternativeName>
        <fullName evidence="10">Homeobox protein Lim-1</fullName>
    </alternativeName>
</protein>
<dbReference type="AlphaFoldDB" id="A0A091GHX6"/>
<keyword evidence="2 12" id="KW-0479">Metal-binding</keyword>
<dbReference type="CDD" id="cd09367">
    <property type="entry name" value="LIM1_Lhx1_Lhx5"/>
    <property type="match status" value="1"/>
</dbReference>
<feature type="compositionally biased region" description="Basic and acidic residues" evidence="14">
    <location>
        <begin position="151"/>
        <end position="167"/>
    </location>
</feature>
<dbReference type="EMBL" id="KL448154">
    <property type="protein sequence ID" value="KFO80951.1"/>
    <property type="molecule type" value="Genomic_DNA"/>
</dbReference>
<evidence type="ECO:0000256" key="11">
    <source>
        <dbReference type="PROSITE-ProRule" id="PRU00108"/>
    </source>
</evidence>
<dbReference type="GO" id="GO:0000981">
    <property type="term" value="F:DNA-binding transcription factor activity, RNA polymerase II-specific"/>
    <property type="evidence" value="ECO:0007669"/>
    <property type="project" value="TreeGrafter"/>
</dbReference>
<evidence type="ECO:0000256" key="10">
    <source>
        <dbReference type="ARBA" id="ARBA00042641"/>
    </source>
</evidence>
<dbReference type="GO" id="GO:0030182">
    <property type="term" value="P:neuron differentiation"/>
    <property type="evidence" value="ECO:0007669"/>
    <property type="project" value="TreeGrafter"/>
</dbReference>
<dbReference type="InterPro" id="IPR050453">
    <property type="entry name" value="LIM_Homeobox_TF"/>
</dbReference>
<dbReference type="PROSITE" id="PS50071">
    <property type="entry name" value="HOMEOBOX_2"/>
    <property type="match status" value="1"/>
</dbReference>
<evidence type="ECO:0000259" key="15">
    <source>
        <dbReference type="PROSITE" id="PS50023"/>
    </source>
</evidence>
<keyword evidence="18" id="KW-1185">Reference proteome</keyword>
<keyword evidence="4 12" id="KW-0862">Zinc</keyword>
<dbReference type="InterPro" id="IPR001781">
    <property type="entry name" value="Znf_LIM"/>
</dbReference>
<evidence type="ECO:0000256" key="5">
    <source>
        <dbReference type="ARBA" id="ARBA00023038"/>
    </source>
</evidence>
<dbReference type="Proteomes" id="UP000053760">
    <property type="component" value="Unassembled WGS sequence"/>
</dbReference>
<dbReference type="FunFam" id="2.10.110.10:FF:000046">
    <property type="entry name" value="LIM/homeobox protein Lhx1"/>
    <property type="match status" value="1"/>
</dbReference>
<evidence type="ECO:0000313" key="18">
    <source>
        <dbReference type="Proteomes" id="UP000053760"/>
    </source>
</evidence>